<keyword evidence="6 10" id="KW-1133">Transmembrane helix</keyword>
<keyword evidence="3" id="KW-1003">Cell membrane</keyword>
<evidence type="ECO:0000313" key="12">
    <source>
        <dbReference type="EMBL" id="ABN06891.1"/>
    </source>
</evidence>
<dbReference type="KEGG" id="mla:Mlab_0719"/>
<dbReference type="GO" id="GO:0005886">
    <property type="term" value="C:plasma membrane"/>
    <property type="evidence" value="ECO:0007669"/>
    <property type="project" value="UniProtKB-SubCell"/>
</dbReference>
<dbReference type="PANTHER" id="PTHR43163:SF6">
    <property type="entry name" value="DIPEPTIDE TRANSPORT SYSTEM PERMEASE PROTEIN DPPB-RELATED"/>
    <property type="match status" value="1"/>
</dbReference>
<protein>
    <submittedName>
        <fullName evidence="12">Binding-protein-dependent transport systems inner membrane component</fullName>
    </submittedName>
</protein>
<reference evidence="12 13" key="1">
    <citation type="journal article" date="2009" name="Stand. Genomic Sci.">
        <title>Complete genome sequence of Methanocorpusculum labreanum type strain Z.</title>
        <authorList>
            <person name="Anderson I.J."/>
            <person name="Sieprawska-Lupa M."/>
            <person name="Goltsman E."/>
            <person name="Lapidus A."/>
            <person name="Copeland A."/>
            <person name="Glavina Del Rio T."/>
            <person name="Tice H."/>
            <person name="Dalin E."/>
            <person name="Barry K."/>
            <person name="Pitluck S."/>
            <person name="Hauser L."/>
            <person name="Land M."/>
            <person name="Lucas S."/>
            <person name="Richardson P."/>
            <person name="Whitman W.B."/>
            <person name="Kyrpides N.C."/>
        </authorList>
    </citation>
    <scope>NUCLEOTIDE SEQUENCE [LARGE SCALE GENOMIC DNA]</scope>
    <source>
        <strain evidence="13">ATCC 43576 / DSM 4855 / Z</strain>
    </source>
</reference>
<name>A2SRD5_METLZ</name>
<dbReference type="NCBIfam" id="NF045470">
    <property type="entry name" value="Opp2B"/>
    <property type="match status" value="1"/>
</dbReference>
<evidence type="ECO:0000256" key="10">
    <source>
        <dbReference type="RuleBase" id="RU363032"/>
    </source>
</evidence>
<evidence type="ECO:0000256" key="8">
    <source>
        <dbReference type="ARBA" id="ARBA00023136"/>
    </source>
</evidence>
<feature type="transmembrane region" description="Helical" evidence="10">
    <location>
        <begin position="12"/>
        <end position="31"/>
    </location>
</feature>
<dbReference type="RefSeq" id="WP_011833092.1">
    <property type="nucleotide sequence ID" value="NC_008942.1"/>
</dbReference>
<keyword evidence="7" id="KW-0406">Ion transport</keyword>
<dbReference type="eggNOG" id="arCOG00751">
    <property type="taxonomic scope" value="Archaea"/>
</dbReference>
<feature type="transmembrane region" description="Helical" evidence="10">
    <location>
        <begin position="138"/>
        <end position="165"/>
    </location>
</feature>
<evidence type="ECO:0000256" key="7">
    <source>
        <dbReference type="ARBA" id="ARBA00023065"/>
    </source>
</evidence>
<dbReference type="AlphaFoldDB" id="A2SRD5"/>
<evidence type="ECO:0000256" key="9">
    <source>
        <dbReference type="ARBA" id="ARBA00024202"/>
    </source>
</evidence>
<keyword evidence="13" id="KW-1185">Reference proteome</keyword>
<comment type="similarity">
    <text evidence="9">Belongs to the binding-protein-dependent transport system permease family. OppBC subfamily.</text>
</comment>
<keyword evidence="8 10" id="KW-0472">Membrane</keyword>
<dbReference type="PANTHER" id="PTHR43163">
    <property type="entry name" value="DIPEPTIDE TRANSPORT SYSTEM PERMEASE PROTEIN DPPB-RELATED"/>
    <property type="match status" value="1"/>
</dbReference>
<dbReference type="Proteomes" id="UP000000365">
    <property type="component" value="Chromosome"/>
</dbReference>
<evidence type="ECO:0000259" key="11">
    <source>
        <dbReference type="PROSITE" id="PS50928"/>
    </source>
</evidence>
<dbReference type="Gene3D" id="1.10.3720.10">
    <property type="entry name" value="MetI-like"/>
    <property type="match status" value="1"/>
</dbReference>
<feature type="transmembrane region" description="Helical" evidence="10">
    <location>
        <begin position="285"/>
        <end position="306"/>
    </location>
</feature>
<gene>
    <name evidence="12" type="ordered locus">Mlab_0719</name>
</gene>
<dbReference type="InterPro" id="IPR035906">
    <property type="entry name" value="MetI-like_sf"/>
</dbReference>
<comment type="subcellular location">
    <subcellularLocation>
        <location evidence="1 10">Cell membrane</location>
        <topology evidence="1 10">Multi-pass membrane protein</topology>
    </subcellularLocation>
</comment>
<dbReference type="InterPro" id="IPR050045">
    <property type="entry name" value="Opp2B"/>
</dbReference>
<accession>A2SRD5</accession>
<feature type="transmembrane region" description="Helical" evidence="10">
    <location>
        <begin position="234"/>
        <end position="254"/>
    </location>
</feature>
<dbReference type="STRING" id="410358.Mlab_0719"/>
<evidence type="ECO:0000256" key="4">
    <source>
        <dbReference type="ARBA" id="ARBA00022596"/>
    </source>
</evidence>
<evidence type="ECO:0000256" key="3">
    <source>
        <dbReference type="ARBA" id="ARBA00022475"/>
    </source>
</evidence>
<dbReference type="Pfam" id="PF19300">
    <property type="entry name" value="BPD_transp_1_N"/>
    <property type="match status" value="1"/>
</dbReference>
<proteinExistence type="inferred from homology"/>
<evidence type="ECO:0000313" key="13">
    <source>
        <dbReference type="Proteomes" id="UP000000365"/>
    </source>
</evidence>
<dbReference type="CDD" id="cd06261">
    <property type="entry name" value="TM_PBP2"/>
    <property type="match status" value="1"/>
</dbReference>
<evidence type="ECO:0000256" key="6">
    <source>
        <dbReference type="ARBA" id="ARBA00022989"/>
    </source>
</evidence>
<evidence type="ECO:0000256" key="2">
    <source>
        <dbReference type="ARBA" id="ARBA00022448"/>
    </source>
</evidence>
<dbReference type="InterPro" id="IPR000515">
    <property type="entry name" value="MetI-like"/>
</dbReference>
<evidence type="ECO:0000256" key="1">
    <source>
        <dbReference type="ARBA" id="ARBA00004651"/>
    </source>
</evidence>
<dbReference type="Pfam" id="PF00528">
    <property type="entry name" value="BPD_transp_1"/>
    <property type="match status" value="1"/>
</dbReference>
<organism evidence="12 13">
    <name type="scientific">Methanocorpusculum labreanum (strain ATCC 43576 / DSM 4855 / Z)</name>
    <dbReference type="NCBI Taxonomy" id="410358"/>
    <lineage>
        <taxon>Archaea</taxon>
        <taxon>Methanobacteriati</taxon>
        <taxon>Methanobacteriota</taxon>
        <taxon>Stenosarchaea group</taxon>
        <taxon>Methanomicrobia</taxon>
        <taxon>Methanomicrobiales</taxon>
        <taxon>Methanocorpusculaceae</taxon>
        <taxon>Methanocorpusculum</taxon>
    </lineage>
</organism>
<dbReference type="HOGENOM" id="CLU_036879_0_0_2"/>
<feature type="domain" description="ABC transmembrane type-1" evidence="11">
    <location>
        <begin position="99"/>
        <end position="303"/>
    </location>
</feature>
<sequence>MLREYFIRRLLYLIPILIFISFLSFSLIYIAPGDPAEIMMTSPGGGYDEAAVEQFRVAHGLDQPFIVQYMTWLKNAATGDLGYSYMSEQPVFETVINAFKNTLTLSALALVIALIIAIPLGIISAVKHNTIFDSLCRFGALIGVSMPNFWQAYLMIIVFSVILHWLPGGGFGHGTDISYMILPALVLGTGSAAVMMRMVRSSMLDVLGKEYIQTARAKGLSEATVLMRHALKNALVPIITVVGLSIGFLLNGSVVVETIFGWPGIGNLVVSSILSYDYMMIQGSILFVAIIFLVINFIVDLLYVWANPEIRYDRTS</sequence>
<dbReference type="GO" id="GO:0015099">
    <property type="term" value="F:nickel cation transmembrane transporter activity"/>
    <property type="evidence" value="ECO:0007669"/>
    <property type="project" value="InterPro"/>
</dbReference>
<dbReference type="OrthoDB" id="44105at2157"/>
<keyword evidence="4" id="KW-0533">Nickel</keyword>
<evidence type="ECO:0000256" key="5">
    <source>
        <dbReference type="ARBA" id="ARBA00022692"/>
    </source>
</evidence>
<keyword evidence="5 10" id="KW-0812">Transmembrane</keyword>
<dbReference type="InterPro" id="IPR045621">
    <property type="entry name" value="BPD_transp_1_N"/>
</dbReference>
<dbReference type="EMBL" id="CP000559">
    <property type="protein sequence ID" value="ABN06891.1"/>
    <property type="molecule type" value="Genomic_DNA"/>
</dbReference>
<dbReference type="GeneID" id="4795030"/>
<dbReference type="SUPFAM" id="SSF161098">
    <property type="entry name" value="MetI-like"/>
    <property type="match status" value="1"/>
</dbReference>
<keyword evidence="2 10" id="KW-0813">Transport</keyword>
<feature type="transmembrane region" description="Helical" evidence="10">
    <location>
        <begin position="177"/>
        <end position="199"/>
    </location>
</feature>
<dbReference type="PROSITE" id="PS50928">
    <property type="entry name" value="ABC_TM1"/>
    <property type="match status" value="1"/>
</dbReference>
<feature type="transmembrane region" description="Helical" evidence="10">
    <location>
        <begin position="103"/>
        <end position="126"/>
    </location>
</feature>